<evidence type="ECO:0000256" key="3">
    <source>
        <dbReference type="ARBA" id="ARBA00022898"/>
    </source>
</evidence>
<keyword evidence="4" id="KW-0732">Signal</keyword>
<comment type="cofactor">
    <cofactor evidence="1">
        <name>pyridoxal 5'-phosphate</name>
        <dbReference type="ChEBI" id="CHEBI:597326"/>
    </cofactor>
</comment>
<dbReference type="GO" id="GO:0006567">
    <property type="term" value="P:L-threonine catabolic process"/>
    <property type="evidence" value="ECO:0007669"/>
    <property type="project" value="TreeGrafter"/>
</dbReference>
<accession>A0A1Z5KM42</accession>
<evidence type="ECO:0000313" key="7">
    <source>
        <dbReference type="Proteomes" id="UP000198406"/>
    </source>
</evidence>
<dbReference type="GO" id="GO:0006545">
    <property type="term" value="P:glycine biosynthetic process"/>
    <property type="evidence" value="ECO:0007669"/>
    <property type="project" value="TreeGrafter"/>
</dbReference>
<dbReference type="InterPro" id="IPR015422">
    <property type="entry name" value="PyrdxlP-dep_Trfase_small"/>
</dbReference>
<feature type="domain" description="Aromatic amino acid beta-eliminating lyase/threonine aldolase" evidence="5">
    <location>
        <begin position="61"/>
        <end position="261"/>
    </location>
</feature>
<evidence type="ECO:0000256" key="2">
    <source>
        <dbReference type="ARBA" id="ARBA00006966"/>
    </source>
</evidence>
<dbReference type="PANTHER" id="PTHR48097:SF9">
    <property type="entry name" value="L-THREONINE ALDOLASE"/>
    <property type="match status" value="1"/>
</dbReference>
<organism evidence="6 7">
    <name type="scientific">Fistulifera solaris</name>
    <name type="common">Oleaginous diatom</name>
    <dbReference type="NCBI Taxonomy" id="1519565"/>
    <lineage>
        <taxon>Eukaryota</taxon>
        <taxon>Sar</taxon>
        <taxon>Stramenopiles</taxon>
        <taxon>Ochrophyta</taxon>
        <taxon>Bacillariophyta</taxon>
        <taxon>Bacillariophyceae</taxon>
        <taxon>Bacillariophycidae</taxon>
        <taxon>Naviculales</taxon>
        <taxon>Naviculaceae</taxon>
        <taxon>Fistulifera</taxon>
    </lineage>
</organism>
<dbReference type="InParanoid" id="A0A1Z5KM42"/>
<comment type="caution">
    <text evidence="6">The sequence shown here is derived from an EMBL/GenBank/DDBJ whole genome shotgun (WGS) entry which is preliminary data.</text>
</comment>
<dbReference type="Proteomes" id="UP000198406">
    <property type="component" value="Unassembled WGS sequence"/>
</dbReference>
<proteinExistence type="inferred from homology"/>
<dbReference type="GO" id="GO:0005829">
    <property type="term" value="C:cytosol"/>
    <property type="evidence" value="ECO:0007669"/>
    <property type="project" value="TreeGrafter"/>
</dbReference>
<dbReference type="Pfam" id="PF01212">
    <property type="entry name" value="Beta_elim_lyase"/>
    <property type="match status" value="1"/>
</dbReference>
<dbReference type="InterPro" id="IPR015424">
    <property type="entry name" value="PyrdxlP-dep_Trfase"/>
</dbReference>
<dbReference type="EMBL" id="BDSP01000253">
    <property type="protein sequence ID" value="GAX27195.1"/>
    <property type="molecule type" value="Genomic_DNA"/>
</dbReference>
<protein>
    <recommendedName>
        <fullName evidence="5">Aromatic amino acid beta-eliminating lyase/threonine aldolase domain-containing protein</fullName>
    </recommendedName>
</protein>
<dbReference type="OrthoDB" id="10261951at2759"/>
<dbReference type="PANTHER" id="PTHR48097">
    <property type="entry name" value="L-THREONINE ALDOLASE-RELATED"/>
    <property type="match status" value="1"/>
</dbReference>
<reference evidence="6 7" key="1">
    <citation type="journal article" date="2015" name="Plant Cell">
        <title>Oil accumulation by the oleaginous diatom Fistulifera solaris as revealed by the genome and transcriptome.</title>
        <authorList>
            <person name="Tanaka T."/>
            <person name="Maeda Y."/>
            <person name="Veluchamy A."/>
            <person name="Tanaka M."/>
            <person name="Abida H."/>
            <person name="Marechal E."/>
            <person name="Bowler C."/>
            <person name="Muto M."/>
            <person name="Sunaga Y."/>
            <person name="Tanaka M."/>
            <person name="Yoshino T."/>
            <person name="Taniguchi T."/>
            <person name="Fukuda Y."/>
            <person name="Nemoto M."/>
            <person name="Matsumoto M."/>
            <person name="Wong P.S."/>
            <person name="Aburatani S."/>
            <person name="Fujibuchi W."/>
        </authorList>
    </citation>
    <scope>NUCLEOTIDE SEQUENCE [LARGE SCALE GENOMIC DNA]</scope>
    <source>
        <strain evidence="6 7">JPCC DA0580</strain>
    </source>
</reference>
<evidence type="ECO:0000256" key="4">
    <source>
        <dbReference type="SAM" id="SignalP"/>
    </source>
</evidence>
<dbReference type="Gene3D" id="3.90.1150.10">
    <property type="entry name" value="Aspartate Aminotransferase, domain 1"/>
    <property type="match status" value="1"/>
</dbReference>
<evidence type="ECO:0000259" key="5">
    <source>
        <dbReference type="Pfam" id="PF01212"/>
    </source>
</evidence>
<dbReference type="Gene3D" id="3.40.640.10">
    <property type="entry name" value="Type I PLP-dependent aspartate aminotransferase-like (Major domain)"/>
    <property type="match status" value="1"/>
</dbReference>
<dbReference type="GO" id="GO:0008732">
    <property type="term" value="F:L-allo-threonine aldolase activity"/>
    <property type="evidence" value="ECO:0007669"/>
    <property type="project" value="TreeGrafter"/>
</dbReference>
<evidence type="ECO:0000313" key="6">
    <source>
        <dbReference type="EMBL" id="GAX27195.1"/>
    </source>
</evidence>
<dbReference type="InterPro" id="IPR001597">
    <property type="entry name" value="ArAA_b-elim_lyase/Thr_aldolase"/>
</dbReference>
<dbReference type="SUPFAM" id="SSF53383">
    <property type="entry name" value="PLP-dependent transferases"/>
    <property type="match status" value="1"/>
</dbReference>
<sequence length="404" mass="45447">MLLAPFFMASVVGSTTAKPLLLQSPHAVLSPAATFRQSADFCEANDVNEFDVYGDFSSHETYLRRFEQKLALELGKEDAVFMPSGVMAQSIALLIHSQQKPKRFACHASSHLLIHENDAYRDLLNLEVIRLETVTTSIAPAPLDFATVETQLKNKAISTLILEIPHRELGGKTTSWLDVERMRDFCRIHQIAFHCDGARLFEASVAFPGQSLSDLAEPFDSVYLSFYKGLAGLSGAMLLGSSEFCQEARIWLRRFGGNLYTLLPYVVAADAGYQKNWLRKNGALSFLQKKEKLCNVVQLLKEHPIVSQVIRFEPEEPQVNMVHGYLFYSVEECQTALDHAAAKVGMRAFHRIRNASVSPFPVDLKYQSVFEWSMGEANAQIEDKDFVQAWEAFASKLLELRQSR</sequence>
<feature type="chain" id="PRO_5012871090" description="Aromatic amino acid beta-eliminating lyase/threonine aldolase domain-containing protein" evidence="4">
    <location>
        <begin position="18"/>
        <end position="404"/>
    </location>
</feature>
<dbReference type="InterPro" id="IPR015421">
    <property type="entry name" value="PyrdxlP-dep_Trfase_major"/>
</dbReference>
<evidence type="ECO:0000256" key="1">
    <source>
        <dbReference type="ARBA" id="ARBA00001933"/>
    </source>
</evidence>
<keyword evidence="7" id="KW-1185">Reference proteome</keyword>
<comment type="similarity">
    <text evidence="2">Belongs to the threonine aldolase family.</text>
</comment>
<dbReference type="AlphaFoldDB" id="A0A1Z5KM42"/>
<feature type="signal peptide" evidence="4">
    <location>
        <begin position="1"/>
        <end position="17"/>
    </location>
</feature>
<gene>
    <name evidence="6" type="ORF">FisN_13Lh253</name>
</gene>
<name>A0A1Z5KM42_FISSO</name>
<keyword evidence="3" id="KW-0663">Pyridoxal phosphate</keyword>